<feature type="domain" description="DNA helicase Pif1-like 2B" evidence="1">
    <location>
        <begin position="1"/>
        <end position="23"/>
    </location>
</feature>
<dbReference type="PANTHER" id="PTHR23274">
    <property type="entry name" value="DNA HELICASE-RELATED"/>
    <property type="match status" value="1"/>
</dbReference>
<evidence type="ECO:0000259" key="1">
    <source>
        <dbReference type="Pfam" id="PF21530"/>
    </source>
</evidence>
<proteinExistence type="predicted"/>
<evidence type="ECO:0000313" key="2">
    <source>
        <dbReference type="EMBL" id="MCI62707.1"/>
    </source>
</evidence>
<keyword evidence="2" id="KW-0547">Nucleotide-binding</keyword>
<keyword evidence="2" id="KW-0347">Helicase</keyword>
<dbReference type="PANTHER" id="PTHR23274:SF33">
    <property type="entry name" value="ANIMAL RPA1 DOMAIN PROTEIN"/>
    <property type="match status" value="1"/>
</dbReference>
<organism evidence="2 3">
    <name type="scientific">Trifolium medium</name>
    <dbReference type="NCBI Taxonomy" id="97028"/>
    <lineage>
        <taxon>Eukaryota</taxon>
        <taxon>Viridiplantae</taxon>
        <taxon>Streptophyta</taxon>
        <taxon>Embryophyta</taxon>
        <taxon>Tracheophyta</taxon>
        <taxon>Spermatophyta</taxon>
        <taxon>Magnoliopsida</taxon>
        <taxon>eudicotyledons</taxon>
        <taxon>Gunneridae</taxon>
        <taxon>Pentapetalae</taxon>
        <taxon>rosids</taxon>
        <taxon>fabids</taxon>
        <taxon>Fabales</taxon>
        <taxon>Fabaceae</taxon>
        <taxon>Papilionoideae</taxon>
        <taxon>50 kb inversion clade</taxon>
        <taxon>NPAAA clade</taxon>
        <taxon>Hologalegina</taxon>
        <taxon>IRL clade</taxon>
        <taxon>Trifolieae</taxon>
        <taxon>Trifolium</taxon>
    </lineage>
</organism>
<keyword evidence="2" id="KW-0378">Hydrolase</keyword>
<comment type="caution">
    <text evidence="2">The sequence shown here is derived from an EMBL/GenBank/DDBJ whole genome shotgun (WGS) entry which is preliminary data.</text>
</comment>
<feature type="non-terminal residue" evidence="2">
    <location>
        <position position="49"/>
    </location>
</feature>
<dbReference type="Proteomes" id="UP000265520">
    <property type="component" value="Unassembled WGS sequence"/>
</dbReference>
<keyword evidence="2" id="KW-0067">ATP-binding</keyword>
<dbReference type="EMBL" id="LXQA010623749">
    <property type="protein sequence ID" value="MCI62707.1"/>
    <property type="molecule type" value="Genomic_DNA"/>
</dbReference>
<dbReference type="Pfam" id="PF21530">
    <property type="entry name" value="Pif1_2B_dom"/>
    <property type="match status" value="1"/>
</dbReference>
<dbReference type="GO" id="GO:0004386">
    <property type="term" value="F:helicase activity"/>
    <property type="evidence" value="ECO:0007669"/>
    <property type="project" value="UniProtKB-KW"/>
</dbReference>
<protein>
    <submittedName>
        <fullName evidence="2">ATP-dependent DNA helicase PIF1</fullName>
    </submittedName>
</protein>
<name>A0A392TQJ9_9FABA</name>
<accession>A0A392TQJ9</accession>
<keyword evidence="3" id="KW-1185">Reference proteome</keyword>
<reference evidence="2 3" key="1">
    <citation type="journal article" date="2018" name="Front. Plant Sci.">
        <title>Red Clover (Trifolium pratense) and Zigzag Clover (T. medium) - A Picture of Genomic Similarities and Differences.</title>
        <authorList>
            <person name="Dluhosova J."/>
            <person name="Istvanek J."/>
            <person name="Nedelnik J."/>
            <person name="Repkova J."/>
        </authorList>
    </citation>
    <scope>NUCLEOTIDE SEQUENCE [LARGE SCALE GENOMIC DNA]</scope>
    <source>
        <strain evidence="3">cv. 10/8</strain>
        <tissue evidence="2">Leaf</tissue>
    </source>
</reference>
<dbReference type="GO" id="GO:0006260">
    <property type="term" value="P:DNA replication"/>
    <property type="evidence" value="ECO:0007669"/>
    <property type="project" value="TreeGrafter"/>
</dbReference>
<evidence type="ECO:0000313" key="3">
    <source>
        <dbReference type="Proteomes" id="UP000265520"/>
    </source>
</evidence>
<dbReference type="AlphaFoldDB" id="A0A392TQJ9"/>
<dbReference type="InterPro" id="IPR049163">
    <property type="entry name" value="Pif1-like_2B_dom"/>
</dbReference>
<sequence>MLLRNVDVSSGLCNGTRLIVNELYVSVIGARIISGPYCGEKIYIGRMDL</sequence>
<dbReference type="GO" id="GO:0005657">
    <property type="term" value="C:replication fork"/>
    <property type="evidence" value="ECO:0007669"/>
    <property type="project" value="TreeGrafter"/>
</dbReference>